<keyword evidence="3" id="KW-1185">Reference proteome</keyword>
<feature type="transmembrane region" description="Helical" evidence="1">
    <location>
        <begin position="223"/>
        <end position="247"/>
    </location>
</feature>
<sequence>MILYCLSQIKYKFQYYKCYQLIYVRSKIPNFQKTQYSNQQSQDQGLQEQFVDKTNQNIKFIPVLAPQQENCQQQAQYQQYSQYQQNQVIPYAEYFNHSLVPIPPQNSNLLKDQDFSTQRLFLCGILGVYILWSILSVLLLFPLSIVYFWDTHQGSQSPLPLLSLIIFLFLTIFLGKFGIQKNNRQLSASIFVLLGLVFSYTSCYLSLLGSFASNSKSQFGWDFVAALAVVSSVIGNFIFNFISLICLMFSVKKFNPIFPVLFELLVIVILAFIYHPIFLFCILFLTPYAICLMHAFKQI</sequence>
<feature type="transmembrane region" description="Helical" evidence="1">
    <location>
        <begin position="120"/>
        <end position="149"/>
    </location>
</feature>
<keyword evidence="1" id="KW-0472">Membrane</keyword>
<comment type="caution">
    <text evidence="2">The sequence shown here is derived from an EMBL/GenBank/DDBJ whole genome shotgun (WGS) entry which is preliminary data.</text>
</comment>
<dbReference type="OrthoDB" id="310711at2759"/>
<keyword evidence="1" id="KW-1133">Transmembrane helix</keyword>
<dbReference type="EMBL" id="CAJJDP010000038">
    <property type="protein sequence ID" value="CAD8160149.1"/>
    <property type="molecule type" value="Genomic_DNA"/>
</dbReference>
<protein>
    <recommendedName>
        <fullName evidence="4">Transmembrane protein</fullName>
    </recommendedName>
</protein>
<feature type="transmembrane region" description="Helical" evidence="1">
    <location>
        <begin position="277"/>
        <end position="296"/>
    </location>
</feature>
<evidence type="ECO:0000313" key="2">
    <source>
        <dbReference type="EMBL" id="CAD8160149.1"/>
    </source>
</evidence>
<feature type="transmembrane region" description="Helical" evidence="1">
    <location>
        <begin position="191"/>
        <end position="211"/>
    </location>
</feature>
<gene>
    <name evidence="2" type="ORF">POCTA_138.1.T0380020</name>
</gene>
<proteinExistence type="predicted"/>
<name>A0A8S1U964_PAROT</name>
<evidence type="ECO:0000313" key="3">
    <source>
        <dbReference type="Proteomes" id="UP000683925"/>
    </source>
</evidence>
<dbReference type="OMA" id="ICLMHAF"/>
<feature type="transmembrane region" description="Helical" evidence="1">
    <location>
        <begin position="254"/>
        <end position="271"/>
    </location>
</feature>
<accession>A0A8S1U964</accession>
<organism evidence="2 3">
    <name type="scientific">Paramecium octaurelia</name>
    <dbReference type="NCBI Taxonomy" id="43137"/>
    <lineage>
        <taxon>Eukaryota</taxon>
        <taxon>Sar</taxon>
        <taxon>Alveolata</taxon>
        <taxon>Ciliophora</taxon>
        <taxon>Intramacronucleata</taxon>
        <taxon>Oligohymenophorea</taxon>
        <taxon>Peniculida</taxon>
        <taxon>Parameciidae</taxon>
        <taxon>Paramecium</taxon>
    </lineage>
</organism>
<dbReference type="AlphaFoldDB" id="A0A8S1U964"/>
<evidence type="ECO:0008006" key="4">
    <source>
        <dbReference type="Google" id="ProtNLM"/>
    </source>
</evidence>
<keyword evidence="1" id="KW-0812">Transmembrane</keyword>
<reference evidence="2" key="1">
    <citation type="submission" date="2021-01" db="EMBL/GenBank/DDBJ databases">
        <authorList>
            <consortium name="Genoscope - CEA"/>
            <person name="William W."/>
        </authorList>
    </citation>
    <scope>NUCLEOTIDE SEQUENCE</scope>
</reference>
<evidence type="ECO:0000256" key="1">
    <source>
        <dbReference type="SAM" id="Phobius"/>
    </source>
</evidence>
<feature type="transmembrane region" description="Helical" evidence="1">
    <location>
        <begin position="161"/>
        <end position="179"/>
    </location>
</feature>
<dbReference type="Proteomes" id="UP000683925">
    <property type="component" value="Unassembled WGS sequence"/>
</dbReference>